<reference evidence="1" key="1">
    <citation type="journal article" date="2014" name="Int. J. Syst. Evol. Microbiol.">
        <title>Complete genome sequence of Corynebacterium casei LMG S-19264T (=DSM 44701T), isolated from a smear-ripened cheese.</title>
        <authorList>
            <consortium name="US DOE Joint Genome Institute (JGI-PGF)"/>
            <person name="Walter F."/>
            <person name="Albersmeier A."/>
            <person name="Kalinowski J."/>
            <person name="Ruckert C."/>
        </authorList>
    </citation>
    <scope>NUCLEOTIDE SEQUENCE</scope>
    <source>
        <strain evidence="1">CGMCC 4.7278</strain>
    </source>
</reference>
<dbReference type="RefSeq" id="WP_188831020.1">
    <property type="nucleotide sequence ID" value="NZ_BMMW01000006.1"/>
</dbReference>
<reference evidence="1" key="2">
    <citation type="submission" date="2020-09" db="EMBL/GenBank/DDBJ databases">
        <authorList>
            <person name="Sun Q."/>
            <person name="Zhou Y."/>
        </authorList>
    </citation>
    <scope>NUCLEOTIDE SEQUENCE</scope>
    <source>
        <strain evidence="1">CGMCC 4.7278</strain>
    </source>
</reference>
<evidence type="ECO:0000313" key="2">
    <source>
        <dbReference type="Proteomes" id="UP000612956"/>
    </source>
</evidence>
<dbReference type="AlphaFoldDB" id="A0A917QTW4"/>
<proteinExistence type="predicted"/>
<evidence type="ECO:0000313" key="1">
    <source>
        <dbReference type="EMBL" id="GGK67496.1"/>
    </source>
</evidence>
<comment type="caution">
    <text evidence="1">The sequence shown here is derived from an EMBL/GenBank/DDBJ whole genome shotgun (WGS) entry which is preliminary data.</text>
</comment>
<keyword evidence="2" id="KW-1185">Reference proteome</keyword>
<evidence type="ECO:0008006" key="3">
    <source>
        <dbReference type="Google" id="ProtNLM"/>
    </source>
</evidence>
<gene>
    <name evidence="1" type="ORF">GCM10011591_44580</name>
</gene>
<sequence length="67" mass="7272">MTTAEQIAAEAKAEADAETLLKQIAQRFQVEVPANVVGAVRGASRERVQGWLDYIFDASSVDDLLAH</sequence>
<protein>
    <recommendedName>
        <fullName evidence="3">DUF4351 domain-containing protein</fullName>
    </recommendedName>
</protein>
<name>A0A917QTW4_9NOCA</name>
<organism evidence="1 2">
    <name type="scientific">Nocardia camponoti</name>
    <dbReference type="NCBI Taxonomy" id="1616106"/>
    <lineage>
        <taxon>Bacteria</taxon>
        <taxon>Bacillati</taxon>
        <taxon>Actinomycetota</taxon>
        <taxon>Actinomycetes</taxon>
        <taxon>Mycobacteriales</taxon>
        <taxon>Nocardiaceae</taxon>
        <taxon>Nocardia</taxon>
    </lineage>
</organism>
<accession>A0A917QTW4</accession>
<dbReference type="Proteomes" id="UP000612956">
    <property type="component" value="Unassembled WGS sequence"/>
</dbReference>
<dbReference type="EMBL" id="BMMW01000006">
    <property type="protein sequence ID" value="GGK67496.1"/>
    <property type="molecule type" value="Genomic_DNA"/>
</dbReference>